<proteinExistence type="predicted"/>
<dbReference type="Gene3D" id="1.10.260.40">
    <property type="entry name" value="lambda repressor-like DNA-binding domains"/>
    <property type="match status" value="1"/>
</dbReference>
<dbReference type="OrthoDB" id="5125442at2"/>
<dbReference type="InterPro" id="IPR001387">
    <property type="entry name" value="Cro/C1-type_HTH"/>
</dbReference>
<accession>A0A3L7A0Y2</accession>
<sequence length="161" mass="17393">MTNYVVSDLTRKIAAILRGHMAQYGITQAELGEAIGVSQSQLSKLVRGVRPIELEQFVGMCESMGLDAGAILQEAEAFLADYDVDPIAKIVYVEDGKLLPTPHHLNERNLAPVVAPLRTRAGNVTPIRQAIDTPDLMTVDLDHEVKAASQDDGGSPEYPNG</sequence>
<dbReference type="SUPFAM" id="SSF47413">
    <property type="entry name" value="lambda repressor-like DNA-binding domains"/>
    <property type="match status" value="1"/>
</dbReference>
<comment type="caution">
    <text evidence="2">The sequence shown here is derived from an EMBL/GenBank/DDBJ whole genome shotgun (WGS) entry which is preliminary data.</text>
</comment>
<organism evidence="2 3">
    <name type="scientific">Mycetocola tolaasinivorans</name>
    <dbReference type="NCBI Taxonomy" id="76635"/>
    <lineage>
        <taxon>Bacteria</taxon>
        <taxon>Bacillati</taxon>
        <taxon>Actinomycetota</taxon>
        <taxon>Actinomycetes</taxon>
        <taxon>Micrococcales</taxon>
        <taxon>Microbacteriaceae</taxon>
        <taxon>Mycetocola</taxon>
    </lineage>
</organism>
<evidence type="ECO:0000259" key="1">
    <source>
        <dbReference type="PROSITE" id="PS50943"/>
    </source>
</evidence>
<gene>
    <name evidence="2" type="ORF">D9V32_14110</name>
</gene>
<dbReference type="Proteomes" id="UP000272503">
    <property type="component" value="Unassembled WGS sequence"/>
</dbReference>
<dbReference type="Pfam" id="PF01381">
    <property type="entry name" value="HTH_3"/>
    <property type="match status" value="1"/>
</dbReference>
<dbReference type="EMBL" id="RCUX01000013">
    <property type="protein sequence ID" value="RLP73660.1"/>
    <property type="molecule type" value="Genomic_DNA"/>
</dbReference>
<keyword evidence="3" id="KW-1185">Reference proteome</keyword>
<dbReference type="InterPro" id="IPR010982">
    <property type="entry name" value="Lambda_DNA-bd_dom_sf"/>
</dbReference>
<dbReference type="PROSITE" id="PS50943">
    <property type="entry name" value="HTH_CROC1"/>
    <property type="match status" value="1"/>
</dbReference>
<dbReference type="RefSeq" id="WP_121649563.1">
    <property type="nucleotide sequence ID" value="NZ_RCUX01000013.1"/>
</dbReference>
<name>A0A3L7A0Y2_9MICO</name>
<dbReference type="CDD" id="cd00093">
    <property type="entry name" value="HTH_XRE"/>
    <property type="match status" value="1"/>
</dbReference>
<dbReference type="SMART" id="SM00530">
    <property type="entry name" value="HTH_XRE"/>
    <property type="match status" value="1"/>
</dbReference>
<reference evidence="2 3" key="1">
    <citation type="submission" date="2018-10" db="EMBL/GenBank/DDBJ databases">
        <authorList>
            <person name="Li J."/>
        </authorList>
    </citation>
    <scope>NUCLEOTIDE SEQUENCE [LARGE SCALE GENOMIC DNA]</scope>
    <source>
        <strain evidence="2 3">IF 016277</strain>
    </source>
</reference>
<evidence type="ECO:0000313" key="2">
    <source>
        <dbReference type="EMBL" id="RLP73660.1"/>
    </source>
</evidence>
<dbReference type="AlphaFoldDB" id="A0A3L7A0Y2"/>
<evidence type="ECO:0000313" key="3">
    <source>
        <dbReference type="Proteomes" id="UP000272503"/>
    </source>
</evidence>
<feature type="domain" description="HTH cro/C1-type" evidence="1">
    <location>
        <begin position="17"/>
        <end position="71"/>
    </location>
</feature>
<dbReference type="GO" id="GO:0003677">
    <property type="term" value="F:DNA binding"/>
    <property type="evidence" value="ECO:0007669"/>
    <property type="project" value="InterPro"/>
</dbReference>
<protein>
    <submittedName>
        <fullName evidence="2">XRE family transcriptional regulator</fullName>
    </submittedName>
</protein>